<name>S2E665_9ARCH</name>
<dbReference type="AlphaFoldDB" id="S2E665"/>
<dbReference type="RefSeq" id="WP_010189753.1">
    <property type="nucleotide sequence ID" value="NZ_AHJG01000023.1"/>
</dbReference>
<evidence type="ECO:0000313" key="2">
    <source>
        <dbReference type="Proteomes" id="UP000014065"/>
    </source>
</evidence>
<proteinExistence type="predicted"/>
<reference evidence="1 2" key="1">
    <citation type="journal article" date="2012" name="J. Bacteriol.">
        <title>Genome Sequence of "Candidatus Nitrosoarchaeum limnia" BG20, a Low-Salinity Ammonia-Oxidizing Archaeon from the San Francisco Bay Estuary.</title>
        <authorList>
            <person name="Mosier A.C."/>
            <person name="Allen E.E."/>
            <person name="Kim M."/>
            <person name="Ferriera S."/>
            <person name="Francis C.A."/>
        </authorList>
    </citation>
    <scope>NUCLEOTIDE SEQUENCE [LARGE SCALE GENOMIC DNA]</scope>
    <source>
        <strain evidence="1 2">BG20</strain>
    </source>
</reference>
<accession>S2E665</accession>
<dbReference type="OrthoDB" id="31397at2157"/>
<dbReference type="Proteomes" id="UP000014065">
    <property type="component" value="Unassembled WGS sequence"/>
</dbReference>
<dbReference type="PATRIC" id="fig|859192.6.peg.210"/>
<keyword evidence="2" id="KW-1185">Reference proteome</keyword>
<organism evidence="1 2">
    <name type="scientific">Candidatus Nitrosarchaeum limnium BG20</name>
    <dbReference type="NCBI Taxonomy" id="859192"/>
    <lineage>
        <taxon>Archaea</taxon>
        <taxon>Nitrososphaerota</taxon>
        <taxon>Nitrososphaeria</taxon>
        <taxon>Nitrosopumilales</taxon>
        <taxon>Nitrosopumilaceae</taxon>
        <taxon>Nitrosarchaeum</taxon>
    </lineage>
</organism>
<gene>
    <name evidence="1" type="ORF">BG20_I2574</name>
</gene>
<evidence type="ECO:0000313" key="1">
    <source>
        <dbReference type="EMBL" id="EPA06655.1"/>
    </source>
</evidence>
<dbReference type="EMBL" id="AHJG01000023">
    <property type="protein sequence ID" value="EPA06655.1"/>
    <property type="molecule type" value="Genomic_DNA"/>
</dbReference>
<sequence>MKFSEEQIRDTVAIRDNLAKQIEKHQKAIELLEKNIIILDLVLKESSFTKASAITKNSRVTCKNYP</sequence>
<protein>
    <submittedName>
        <fullName evidence="1">Uncharacterized protein</fullName>
    </submittedName>
</protein>
<comment type="caution">
    <text evidence="1">The sequence shown here is derived from an EMBL/GenBank/DDBJ whole genome shotgun (WGS) entry which is preliminary data.</text>
</comment>